<evidence type="ECO:0000256" key="1">
    <source>
        <dbReference type="SAM" id="Phobius"/>
    </source>
</evidence>
<dbReference type="SUPFAM" id="SSF56672">
    <property type="entry name" value="DNA/RNA polymerases"/>
    <property type="match status" value="1"/>
</dbReference>
<dbReference type="GO" id="GO:0000030">
    <property type="term" value="F:mannosyltransferase activity"/>
    <property type="evidence" value="ECO:0007669"/>
    <property type="project" value="TreeGrafter"/>
</dbReference>
<dbReference type="AlphaFoldDB" id="A0AAV9RCR6"/>
<dbReference type="Proteomes" id="UP001311232">
    <property type="component" value="Unassembled WGS sequence"/>
</dbReference>
<evidence type="ECO:0000313" key="2">
    <source>
        <dbReference type="EMBL" id="KAK5606987.1"/>
    </source>
</evidence>
<accession>A0AAV9RCR6</accession>
<dbReference type="GO" id="GO:0035269">
    <property type="term" value="P:protein O-linked glycosylation via mannose"/>
    <property type="evidence" value="ECO:0007669"/>
    <property type="project" value="TreeGrafter"/>
</dbReference>
<dbReference type="InterPro" id="IPR043502">
    <property type="entry name" value="DNA/RNA_pol_sf"/>
</dbReference>
<dbReference type="InterPro" id="IPR052943">
    <property type="entry name" value="TMTC_O-mannosyl-trnsfr"/>
</dbReference>
<dbReference type="PANTHER" id="PTHR44809">
    <property type="match status" value="1"/>
</dbReference>
<proteinExistence type="predicted"/>
<protein>
    <submittedName>
        <fullName evidence="2">Protein O-mannosyl-transferase tmtc1</fullName>
    </submittedName>
</protein>
<name>A0AAV9RCR6_9TELE</name>
<keyword evidence="1" id="KW-1133">Transmembrane helix</keyword>
<keyword evidence="3" id="KW-1185">Reference proteome</keyword>
<comment type="caution">
    <text evidence="2">The sequence shown here is derived from an EMBL/GenBank/DDBJ whole genome shotgun (WGS) entry which is preliminary data.</text>
</comment>
<keyword evidence="1" id="KW-0472">Membrane</keyword>
<keyword evidence="1" id="KW-0812">Transmembrane</keyword>
<gene>
    <name evidence="2" type="primary">TMTC1</name>
    <name evidence="2" type="ORF">CRENBAI_011367</name>
</gene>
<dbReference type="PANTHER" id="PTHR44809:SF1">
    <property type="entry name" value="PROTEIN O-MANNOSYL-TRANSFERASE TMTC1"/>
    <property type="match status" value="1"/>
</dbReference>
<dbReference type="EMBL" id="JAHHUM010002039">
    <property type="protein sequence ID" value="KAK5606987.1"/>
    <property type="molecule type" value="Genomic_DNA"/>
</dbReference>
<reference evidence="2 3" key="1">
    <citation type="submission" date="2021-06" db="EMBL/GenBank/DDBJ databases">
        <authorList>
            <person name="Palmer J.M."/>
        </authorList>
    </citation>
    <scope>NUCLEOTIDE SEQUENCE [LARGE SCALE GENOMIC DNA]</scope>
    <source>
        <strain evidence="2 3">MEX-2019</strain>
        <tissue evidence="2">Muscle</tissue>
    </source>
</reference>
<organism evidence="2 3">
    <name type="scientific">Crenichthys baileyi</name>
    <name type="common">White River springfish</name>
    <dbReference type="NCBI Taxonomy" id="28760"/>
    <lineage>
        <taxon>Eukaryota</taxon>
        <taxon>Metazoa</taxon>
        <taxon>Chordata</taxon>
        <taxon>Craniata</taxon>
        <taxon>Vertebrata</taxon>
        <taxon>Euteleostomi</taxon>
        <taxon>Actinopterygii</taxon>
        <taxon>Neopterygii</taxon>
        <taxon>Teleostei</taxon>
        <taxon>Neoteleostei</taxon>
        <taxon>Acanthomorphata</taxon>
        <taxon>Ovalentaria</taxon>
        <taxon>Atherinomorphae</taxon>
        <taxon>Cyprinodontiformes</taxon>
        <taxon>Goodeidae</taxon>
        <taxon>Crenichthys</taxon>
    </lineage>
</organism>
<feature type="transmembrane region" description="Helical" evidence="1">
    <location>
        <begin position="56"/>
        <end position="74"/>
    </location>
</feature>
<sequence length="133" mass="15352">MLVGMLFLVFPFIPASNLFFRVGFVVAERVLYMPSMGYCILVSHGLGRLCSVAGRWGTTLLSVCMLLLILLFSWKTVQQNTVWLSREALFRRVLENVHQNDLFTSIDLKDAYFHIPITPKHRKFMCFAYQVIS</sequence>
<evidence type="ECO:0000313" key="3">
    <source>
        <dbReference type="Proteomes" id="UP001311232"/>
    </source>
</evidence>